<comment type="caution">
    <text evidence="1">The sequence shown here is derived from an EMBL/GenBank/DDBJ whole genome shotgun (WGS) entry which is preliminary data.</text>
</comment>
<dbReference type="EMBL" id="JABMCB010000203">
    <property type="protein sequence ID" value="NUU79660.1"/>
    <property type="molecule type" value="Genomic_DNA"/>
</dbReference>
<gene>
    <name evidence="1" type="ORF">HP552_31210</name>
</gene>
<keyword evidence="2" id="KW-1185">Reference proteome</keyword>
<dbReference type="RefSeq" id="WP_175399240.1">
    <property type="nucleotide sequence ID" value="NZ_JABMCB010000203.1"/>
</dbReference>
<organism evidence="1 2">
    <name type="scientific">Paenibacillus xylanilyticus</name>
    <dbReference type="NCBI Taxonomy" id="248903"/>
    <lineage>
        <taxon>Bacteria</taxon>
        <taxon>Bacillati</taxon>
        <taxon>Bacillota</taxon>
        <taxon>Bacilli</taxon>
        <taxon>Bacillales</taxon>
        <taxon>Paenibacillaceae</taxon>
        <taxon>Paenibacillus</taxon>
    </lineage>
</organism>
<dbReference type="Proteomes" id="UP000526125">
    <property type="component" value="Unassembled WGS sequence"/>
</dbReference>
<dbReference type="AlphaFoldDB" id="A0A7Y6EZH9"/>
<sequence length="85" mass="9354">MSYICPLCNGLVVPEQACPHCLQGLSECGKLDDYTGPYSPYSLQTSSSMAEEDGNENGCIHMMYCHHCQTSTLWAVAQWDMSGNL</sequence>
<name>A0A7Y6EZH9_9BACL</name>
<reference evidence="1 2" key="1">
    <citation type="submission" date="2020-05" db="EMBL/GenBank/DDBJ databases">
        <title>Genome Sequencing of Type Strains.</title>
        <authorList>
            <person name="Lemaire J.F."/>
            <person name="Inderbitzin P."/>
            <person name="Gregorio O.A."/>
            <person name="Collins S.B."/>
            <person name="Wespe N."/>
            <person name="Knight-Connoni V."/>
        </authorList>
    </citation>
    <scope>NUCLEOTIDE SEQUENCE [LARGE SCALE GENOMIC DNA]</scope>
    <source>
        <strain evidence="1 2">LMG 21957</strain>
    </source>
</reference>
<proteinExistence type="predicted"/>
<evidence type="ECO:0000313" key="2">
    <source>
        <dbReference type="Proteomes" id="UP000526125"/>
    </source>
</evidence>
<evidence type="ECO:0000313" key="1">
    <source>
        <dbReference type="EMBL" id="NUU79660.1"/>
    </source>
</evidence>
<accession>A0A7Y6EZH9</accession>
<protein>
    <submittedName>
        <fullName evidence="1">Uncharacterized protein</fullName>
    </submittedName>
</protein>